<dbReference type="OrthoDB" id="453958at2"/>
<dbReference type="AlphaFoldDB" id="K9US96"/>
<dbReference type="GO" id="GO:0006281">
    <property type="term" value="P:DNA repair"/>
    <property type="evidence" value="ECO:0007669"/>
    <property type="project" value="UniProtKB-KW"/>
</dbReference>
<keyword evidence="5" id="KW-0614">Plasmid</keyword>
<name>K9US96_CHAP6</name>
<dbReference type="InterPro" id="IPR038726">
    <property type="entry name" value="PDDEXK_AddAB-type"/>
</dbReference>
<dbReference type="eggNOG" id="COG2887">
    <property type="taxonomic scope" value="Bacteria"/>
</dbReference>
<feature type="domain" description="PD-(D/E)XK endonuclease-like" evidence="4">
    <location>
        <begin position="58"/>
        <end position="267"/>
    </location>
</feature>
<evidence type="ECO:0000313" key="5">
    <source>
        <dbReference type="EMBL" id="AFY97139.1"/>
    </source>
</evidence>
<keyword evidence="1" id="KW-0227">DNA damage</keyword>
<keyword evidence="2" id="KW-0067">ATP-binding</keyword>
<proteinExistence type="predicted"/>
<dbReference type="PATRIC" id="fig|1173020.3.peg.7239"/>
<dbReference type="EMBL" id="CP003601">
    <property type="protein sequence ID" value="AFY97139.1"/>
    <property type="molecule type" value="Genomic_DNA"/>
</dbReference>
<dbReference type="Proteomes" id="UP000010366">
    <property type="component" value="Plasmid pCHA6605.01"/>
</dbReference>
<evidence type="ECO:0000259" key="4">
    <source>
        <dbReference type="Pfam" id="PF12705"/>
    </source>
</evidence>
<geneLocation type="plasmid" evidence="5 6">
    <name>pCHA6605.01</name>
</geneLocation>
<dbReference type="Pfam" id="PF12705">
    <property type="entry name" value="PDDEXK_1"/>
    <property type="match status" value="1"/>
</dbReference>
<dbReference type="HOGENOM" id="CLU_1018197_0_0_3"/>
<protein>
    <recommendedName>
        <fullName evidence="4">PD-(D/E)XK endonuclease-like domain-containing protein</fullName>
    </recommendedName>
</protein>
<dbReference type="KEGG" id="cmp:Cha6605_6316"/>
<accession>K9US96</accession>
<keyword evidence="2" id="KW-0547">Nucleotide-binding</keyword>
<sequence>MVSPTKYHPSFSYKIWADSEPAFGREAFHCPMRRGFKRARKKEPIIRALLERDSPAQAIGHLAQQGVYEFHADPQLLDRSDGVKLIIDLLDLERYEVEVVATVAQILERYHAQPLLKGKKILKLEKGDEGIPEPLVLKLQRQEFNFYAAMDCIYVEPDGTLHILDFKTGKSNFDKRQALTYLLAAKYLYPEQSVVASFYNLESQQQSSIIRATPAQLQGMEICVVKVAKQLAADLNSYRNNRSAFNLVFPPNPGSQCQHCPFSPVCEYTEYRERDGIYPA</sequence>
<keyword evidence="3" id="KW-0234">DNA repair</keyword>
<dbReference type="InterPro" id="IPR011604">
    <property type="entry name" value="PDDEXK-like_dom_sf"/>
</dbReference>
<keyword evidence="2" id="KW-0378">Hydrolase</keyword>
<organism evidence="5 6">
    <name type="scientific">Chamaesiphon minutus (strain ATCC 27169 / PCC 6605)</name>
    <dbReference type="NCBI Taxonomy" id="1173020"/>
    <lineage>
        <taxon>Bacteria</taxon>
        <taxon>Bacillati</taxon>
        <taxon>Cyanobacteriota</taxon>
        <taxon>Cyanophyceae</taxon>
        <taxon>Gomontiellales</taxon>
        <taxon>Chamaesiphonaceae</taxon>
        <taxon>Chamaesiphon</taxon>
    </lineage>
</organism>
<evidence type="ECO:0000256" key="1">
    <source>
        <dbReference type="ARBA" id="ARBA00022763"/>
    </source>
</evidence>
<gene>
    <name evidence="5" type="ORF">Cha6605_6316</name>
</gene>
<dbReference type="Gene3D" id="3.90.320.10">
    <property type="match status" value="1"/>
</dbReference>
<evidence type="ECO:0000256" key="2">
    <source>
        <dbReference type="ARBA" id="ARBA00022806"/>
    </source>
</evidence>
<evidence type="ECO:0000256" key="3">
    <source>
        <dbReference type="ARBA" id="ARBA00023204"/>
    </source>
</evidence>
<reference evidence="5 6" key="1">
    <citation type="submission" date="2012-05" db="EMBL/GenBank/DDBJ databases">
        <title>Noncontiguous Finished plasmid 1 of genome of Chamaesiphon sp. PCC 6605.</title>
        <authorList>
            <consortium name="US DOE Joint Genome Institute"/>
            <person name="Gugger M."/>
            <person name="Coursin T."/>
            <person name="Rippka R."/>
            <person name="Tandeau De Marsac N."/>
            <person name="Huntemann M."/>
            <person name="Wei C.-L."/>
            <person name="Han J."/>
            <person name="Detter J.C."/>
            <person name="Han C."/>
            <person name="Tapia R."/>
            <person name="Chen A."/>
            <person name="Kyrpides N."/>
            <person name="Mavromatis K."/>
            <person name="Markowitz V."/>
            <person name="Szeto E."/>
            <person name="Ivanova N."/>
            <person name="Pagani I."/>
            <person name="Pati A."/>
            <person name="Goodwin L."/>
            <person name="Nordberg H.P."/>
            <person name="Cantor M.N."/>
            <person name="Hua S.X."/>
            <person name="Woyke T."/>
            <person name="Kerfeld C.A."/>
        </authorList>
    </citation>
    <scope>NUCLEOTIDE SEQUENCE [LARGE SCALE GENOMIC DNA]</scope>
    <source>
        <strain evidence="6">ATCC 27169 / PCC 6605</strain>
        <plasmid evidence="6">Plasmid pCHA6605.01</plasmid>
    </source>
</reference>
<dbReference type="GO" id="GO:0004386">
    <property type="term" value="F:helicase activity"/>
    <property type="evidence" value="ECO:0007669"/>
    <property type="project" value="UniProtKB-KW"/>
</dbReference>
<dbReference type="RefSeq" id="WP_015329023.1">
    <property type="nucleotide sequence ID" value="NC_020053.1"/>
</dbReference>
<evidence type="ECO:0000313" key="6">
    <source>
        <dbReference type="Proteomes" id="UP000010366"/>
    </source>
</evidence>
<keyword evidence="2" id="KW-0347">Helicase</keyword>
<keyword evidence="6" id="KW-1185">Reference proteome</keyword>